<dbReference type="CDD" id="cd09600">
    <property type="entry name" value="M1_APN"/>
    <property type="match status" value="1"/>
</dbReference>
<accession>A0ABS7U5G0</accession>
<dbReference type="NCBIfam" id="TIGR02414">
    <property type="entry name" value="pepN_proteo"/>
    <property type="match status" value="1"/>
</dbReference>
<reference evidence="16" key="1">
    <citation type="submission" date="2021-08" db="EMBL/GenBank/DDBJ databases">
        <authorList>
            <person name="Stevens D.C."/>
        </authorList>
    </citation>
    <scope>NUCLEOTIDE SEQUENCE</scope>
    <source>
        <strain evidence="16">DSM 53165</strain>
    </source>
</reference>
<dbReference type="InterPro" id="IPR001930">
    <property type="entry name" value="Peptidase_M1"/>
</dbReference>
<dbReference type="EC" id="3.4.11.2" evidence="4"/>
<evidence type="ECO:0000313" key="17">
    <source>
        <dbReference type="Proteomes" id="UP001139031"/>
    </source>
</evidence>
<evidence type="ECO:0000259" key="14">
    <source>
        <dbReference type="Pfam" id="PF17432"/>
    </source>
</evidence>
<feature type="domain" description="Peptidase M1 membrane alanine aminopeptidase" evidence="12">
    <location>
        <begin position="235"/>
        <end position="445"/>
    </location>
</feature>
<dbReference type="GO" id="GO:0016285">
    <property type="term" value="F:alanyl aminopeptidase activity"/>
    <property type="evidence" value="ECO:0007669"/>
    <property type="project" value="UniProtKB-EC"/>
</dbReference>
<keyword evidence="8" id="KW-0479">Metal-binding</keyword>
<evidence type="ECO:0000256" key="10">
    <source>
        <dbReference type="ARBA" id="ARBA00022833"/>
    </source>
</evidence>
<evidence type="ECO:0000256" key="2">
    <source>
        <dbReference type="ARBA" id="ARBA00001947"/>
    </source>
</evidence>
<evidence type="ECO:0000256" key="9">
    <source>
        <dbReference type="ARBA" id="ARBA00022801"/>
    </source>
</evidence>
<dbReference type="PRINTS" id="PR00756">
    <property type="entry name" value="ALADIPTASE"/>
</dbReference>
<dbReference type="InterPro" id="IPR037144">
    <property type="entry name" value="Peptidase_M1_pepN_C_sf"/>
</dbReference>
<keyword evidence="17" id="KW-1185">Reference proteome</keyword>
<comment type="caution">
    <text evidence="16">The sequence shown here is derived from an EMBL/GenBank/DDBJ whole genome shotgun (WGS) entry which is preliminary data.</text>
</comment>
<evidence type="ECO:0000256" key="11">
    <source>
        <dbReference type="ARBA" id="ARBA00023049"/>
    </source>
</evidence>
<dbReference type="Gene3D" id="3.30.2010.30">
    <property type="match status" value="1"/>
</dbReference>
<dbReference type="RefSeq" id="WP_224197538.1">
    <property type="nucleotide sequence ID" value="NZ_JAIRAU010000059.1"/>
</dbReference>
<evidence type="ECO:0000256" key="7">
    <source>
        <dbReference type="ARBA" id="ARBA00022670"/>
    </source>
</evidence>
<feature type="domain" description="Aminopeptidase N-like N-terminal" evidence="15">
    <location>
        <begin position="114"/>
        <end position="195"/>
    </location>
</feature>
<evidence type="ECO:0000259" key="13">
    <source>
        <dbReference type="Pfam" id="PF11940"/>
    </source>
</evidence>
<evidence type="ECO:0000256" key="8">
    <source>
        <dbReference type="ARBA" id="ARBA00022723"/>
    </source>
</evidence>
<dbReference type="SUPFAM" id="SSF55486">
    <property type="entry name" value="Metalloproteases ('zincins'), catalytic domain"/>
    <property type="match status" value="1"/>
</dbReference>
<evidence type="ECO:0000256" key="6">
    <source>
        <dbReference type="ARBA" id="ARBA00022438"/>
    </source>
</evidence>
<comment type="catalytic activity">
    <reaction evidence="1">
        <text>Release of an N-terminal amino acid, Xaa-|-Yaa- from a peptide, amide or arylamide. Xaa is preferably Ala, but may be most amino acids including Pro (slow action). When a terminal hydrophobic residue is followed by a prolyl residue, the two may be released as an intact Xaa-Pro dipeptide.</text>
        <dbReference type="EC" id="3.4.11.2"/>
    </reaction>
</comment>
<dbReference type="Pfam" id="PF17432">
    <property type="entry name" value="DUF3458_C"/>
    <property type="match status" value="1"/>
</dbReference>
<keyword evidence="10" id="KW-0862">Zinc</keyword>
<dbReference type="Pfam" id="PF11940">
    <property type="entry name" value="DUF3458"/>
    <property type="match status" value="1"/>
</dbReference>
<comment type="cofactor">
    <cofactor evidence="2">
        <name>Zn(2+)</name>
        <dbReference type="ChEBI" id="CHEBI:29105"/>
    </cofactor>
</comment>
<protein>
    <recommendedName>
        <fullName evidence="5">Aminopeptidase N</fullName>
        <ecNumber evidence="4">3.4.11.2</ecNumber>
    </recommendedName>
</protein>
<feature type="domain" description="Peptidase M1 alanyl aminopeptidase Ig-like fold" evidence="13">
    <location>
        <begin position="453"/>
        <end position="554"/>
    </location>
</feature>
<dbReference type="Proteomes" id="UP001139031">
    <property type="component" value="Unassembled WGS sequence"/>
</dbReference>
<dbReference type="InterPro" id="IPR024601">
    <property type="entry name" value="Peptidase_M1_pepN_C"/>
</dbReference>
<dbReference type="Gene3D" id="2.60.40.1840">
    <property type="match status" value="1"/>
</dbReference>
<dbReference type="Pfam" id="PF01433">
    <property type="entry name" value="Peptidase_M1"/>
    <property type="match status" value="1"/>
</dbReference>
<comment type="similarity">
    <text evidence="3">Belongs to the peptidase M1 family.</text>
</comment>
<dbReference type="Pfam" id="PF17900">
    <property type="entry name" value="Peptidase_M1_N"/>
    <property type="match status" value="1"/>
</dbReference>
<name>A0ABS7U5G0_9BACT</name>
<keyword evidence="6 16" id="KW-0031">Aminopeptidase</keyword>
<proteinExistence type="inferred from homology"/>
<keyword evidence="9 16" id="KW-0378">Hydrolase</keyword>
<dbReference type="InterPro" id="IPR027268">
    <property type="entry name" value="Peptidase_M4/M1_CTD_sf"/>
</dbReference>
<evidence type="ECO:0000313" key="16">
    <source>
        <dbReference type="EMBL" id="MBZ5715797.1"/>
    </source>
</evidence>
<evidence type="ECO:0000259" key="12">
    <source>
        <dbReference type="Pfam" id="PF01433"/>
    </source>
</evidence>
<evidence type="ECO:0000259" key="15">
    <source>
        <dbReference type="Pfam" id="PF17900"/>
    </source>
</evidence>
<dbReference type="SUPFAM" id="SSF63737">
    <property type="entry name" value="Leukotriene A4 hydrolase N-terminal domain"/>
    <property type="match status" value="1"/>
</dbReference>
<dbReference type="InterPro" id="IPR042097">
    <property type="entry name" value="Aminopeptidase_N-like_N_sf"/>
</dbReference>
<dbReference type="Gene3D" id="2.60.40.1730">
    <property type="entry name" value="tricorn interacting facor f3 domain"/>
    <property type="match status" value="1"/>
</dbReference>
<dbReference type="PANTHER" id="PTHR46322">
    <property type="entry name" value="PUROMYCIN-SENSITIVE AMINOPEPTIDASE"/>
    <property type="match status" value="1"/>
</dbReference>
<gene>
    <name evidence="16" type="primary">pepN</name>
    <name evidence="16" type="ORF">K7C98_41760</name>
</gene>
<dbReference type="Gene3D" id="1.10.390.10">
    <property type="entry name" value="Neutral Protease Domain 2"/>
    <property type="match status" value="1"/>
</dbReference>
<dbReference type="EMBL" id="JAIRAU010000059">
    <property type="protein sequence ID" value="MBZ5715797.1"/>
    <property type="molecule type" value="Genomic_DNA"/>
</dbReference>
<feature type="domain" description="Peptidase M1 alanyl aminopeptidase C-terminal" evidence="14">
    <location>
        <begin position="558"/>
        <end position="881"/>
    </location>
</feature>
<dbReference type="PANTHER" id="PTHR46322:SF1">
    <property type="entry name" value="PUROMYCIN-SENSITIVE AMINOPEPTIDASE"/>
    <property type="match status" value="1"/>
</dbReference>
<evidence type="ECO:0000256" key="4">
    <source>
        <dbReference type="ARBA" id="ARBA00012564"/>
    </source>
</evidence>
<dbReference type="InterPro" id="IPR012779">
    <property type="entry name" value="Peptidase_M1_pepN"/>
</dbReference>
<sequence length="883" mass="98418">MTEAKPGTAPQPIFRKDYRRPDYTIDRVDLRFELGENFTTVHASLAVRRMHDTPAGAPLVLDGENLVLKRVAIDGRELPADHYVAGPTSLTIADPGAAFTLTTVVEIRPQDNLELSGLYRSSGNFCTQCEAEGFRRITYFLDRPDVMARYSVVVEADRARYPVLLANGNRVETGELDGGRHFARWDDPFPKPCYLFALVAGDLRCHDGEFVTRSGRTVRLEIWVEPDNIDRCAHALRSLQAAMRWDEDTFGREYDLDIYMIVAVSDFNMGAMENKGLNIFNAKYVLARPDTATDDDYDGIESVIAHEYFHNWTGNRVTCRDWFQLTLKEGLTVFRDRLFSADMGSPAVARIGDVLALRTNQFAEDSGPMAHPIRPESYIEMNNFYTTTVYEKGAEVIGMMRTLLGAAGFRRGMDLYFERHDGQAVTCDDFRAALADANGVDLEQFGRWYSQVGTPVVRARGDYDAAARAYTLTLEQAPPRGRDGGELLHIPVAVGLLGPDGPLALRLSEETAASGDTRVLELRERSRSFRFEDVPAAPVASLLRGFSAPVELEVERSDADLARLMAADPDEFSRWDAGQELARRVLLRLAGDVEAGRELALDREFVAACARILGDERFDGSLKALALTLPNERLLGQQQQVVAVDALHAARQFAVRALARALREPLLAVYKATAPQGPYRIERAEVDRRKLRNLALGYLVALGEPDLIRLAVEQFELSDNMTDSEAALACLIDHGGPERDSALARFHARWHKDPLVLDKWFALQAVSTHPDTLDRVLALADHPDFNLLNPNRARSLLGAFGLRNQHQFHRQDGRGHALVADKVLALDPHNPQVAARLVAAFNPWRRFDAARQQSMRAQLERIAAQPGLSKSVREIVDRALAPA</sequence>
<evidence type="ECO:0000256" key="3">
    <source>
        <dbReference type="ARBA" id="ARBA00010136"/>
    </source>
</evidence>
<evidence type="ECO:0000256" key="5">
    <source>
        <dbReference type="ARBA" id="ARBA00015611"/>
    </source>
</evidence>
<evidence type="ECO:0000256" key="1">
    <source>
        <dbReference type="ARBA" id="ARBA00000098"/>
    </source>
</evidence>
<keyword evidence="7" id="KW-0645">Protease</keyword>
<dbReference type="Gene3D" id="1.25.50.10">
    <property type="entry name" value="Peptidase M1, alanyl aminopeptidase, C-terminal domain"/>
    <property type="match status" value="1"/>
</dbReference>
<dbReference type="InterPro" id="IPR035414">
    <property type="entry name" value="Peptidase_M1_pepN_Ig-like"/>
</dbReference>
<dbReference type="InterPro" id="IPR045357">
    <property type="entry name" value="Aminopeptidase_N-like_N"/>
</dbReference>
<keyword evidence="11" id="KW-0482">Metalloprotease</keyword>
<dbReference type="InterPro" id="IPR014782">
    <property type="entry name" value="Peptidase_M1_dom"/>
</dbReference>
<organism evidence="16 17">
    <name type="scientific">Nannocystis pusilla</name>
    <dbReference type="NCBI Taxonomy" id="889268"/>
    <lineage>
        <taxon>Bacteria</taxon>
        <taxon>Pseudomonadati</taxon>
        <taxon>Myxococcota</taxon>
        <taxon>Polyangia</taxon>
        <taxon>Nannocystales</taxon>
        <taxon>Nannocystaceae</taxon>
        <taxon>Nannocystis</taxon>
    </lineage>
</organism>
<dbReference type="InterPro" id="IPR038438">
    <property type="entry name" value="PepN_Ig-like_sf"/>
</dbReference>